<dbReference type="PANTHER" id="PTHR33931">
    <property type="entry name" value="HOLIN-LIKE PROTEIN CIDA-RELATED"/>
    <property type="match status" value="1"/>
</dbReference>
<evidence type="ECO:0000256" key="6">
    <source>
        <dbReference type="SAM" id="Phobius"/>
    </source>
</evidence>
<evidence type="ECO:0000256" key="4">
    <source>
        <dbReference type="ARBA" id="ARBA00022989"/>
    </source>
</evidence>
<evidence type="ECO:0000313" key="7">
    <source>
        <dbReference type="EMBL" id="SDE69896.1"/>
    </source>
</evidence>
<proteinExistence type="predicted"/>
<feature type="transmembrane region" description="Helical" evidence="6">
    <location>
        <begin position="61"/>
        <end position="82"/>
    </location>
</feature>
<evidence type="ECO:0000313" key="8">
    <source>
        <dbReference type="Proteomes" id="UP000183685"/>
    </source>
</evidence>
<gene>
    <name evidence="7" type="ORF">SAMN04488071_3582</name>
</gene>
<dbReference type="RefSeq" id="WP_068303461.1">
    <property type="nucleotide sequence ID" value="NZ_FNAK01000009.1"/>
</dbReference>
<dbReference type="AlphaFoldDB" id="A0A1G7F2C7"/>
<evidence type="ECO:0000256" key="1">
    <source>
        <dbReference type="ARBA" id="ARBA00004651"/>
    </source>
</evidence>
<comment type="subcellular location">
    <subcellularLocation>
        <location evidence="1">Cell membrane</location>
        <topology evidence="1">Multi-pass membrane protein</topology>
    </subcellularLocation>
</comment>
<keyword evidence="8" id="KW-1185">Reference proteome</keyword>
<dbReference type="EMBL" id="FNAK01000009">
    <property type="protein sequence ID" value="SDE69896.1"/>
    <property type="molecule type" value="Genomic_DNA"/>
</dbReference>
<evidence type="ECO:0000256" key="2">
    <source>
        <dbReference type="ARBA" id="ARBA00022475"/>
    </source>
</evidence>
<evidence type="ECO:0000256" key="5">
    <source>
        <dbReference type="ARBA" id="ARBA00023136"/>
    </source>
</evidence>
<name>A0A1G7F2C7_9PROT</name>
<reference evidence="7 8" key="1">
    <citation type="submission" date="2016-10" db="EMBL/GenBank/DDBJ databases">
        <authorList>
            <person name="de Groot N.N."/>
        </authorList>
    </citation>
    <scope>NUCLEOTIDE SEQUENCE [LARGE SCALE GENOMIC DNA]</scope>
    <source>
        <strain evidence="7 8">CGMCC 1.9109</strain>
    </source>
</reference>
<dbReference type="GO" id="GO:0005886">
    <property type="term" value="C:plasma membrane"/>
    <property type="evidence" value="ECO:0007669"/>
    <property type="project" value="UniProtKB-SubCell"/>
</dbReference>
<dbReference type="InterPro" id="IPR005538">
    <property type="entry name" value="LrgA/CidA"/>
</dbReference>
<feature type="transmembrane region" description="Helical" evidence="6">
    <location>
        <begin position="29"/>
        <end position="49"/>
    </location>
</feature>
<protein>
    <submittedName>
        <fullName evidence="7">Holin-like protein</fullName>
    </submittedName>
</protein>
<dbReference type="PANTHER" id="PTHR33931:SF2">
    <property type="entry name" value="HOLIN-LIKE PROTEIN CIDA"/>
    <property type="match status" value="1"/>
</dbReference>
<evidence type="ECO:0000256" key="3">
    <source>
        <dbReference type="ARBA" id="ARBA00022692"/>
    </source>
</evidence>
<keyword evidence="5 6" id="KW-0472">Membrane</keyword>
<keyword evidence="4 6" id="KW-1133">Transmembrane helix</keyword>
<sequence length="118" mass="12337">MARSLVGILILMAFLYGAAFLVRSLSLPLPAPILGLLLLTAVLLARRGVPEVIAAGSDTLIRIFPLLFIPPIVALLDVKALVLSAPLVLLLAVSASTLVGLLVTAFLYRALVRGKGQA</sequence>
<accession>A0A1G7F2C7</accession>
<organism evidence="7 8">
    <name type="scientific">Kordiimonas lacus</name>
    <dbReference type="NCBI Taxonomy" id="637679"/>
    <lineage>
        <taxon>Bacteria</taxon>
        <taxon>Pseudomonadati</taxon>
        <taxon>Pseudomonadota</taxon>
        <taxon>Alphaproteobacteria</taxon>
        <taxon>Kordiimonadales</taxon>
        <taxon>Kordiimonadaceae</taxon>
        <taxon>Kordiimonas</taxon>
    </lineage>
</organism>
<dbReference type="STRING" id="637679.GCA_001550055_01554"/>
<dbReference type="Proteomes" id="UP000183685">
    <property type="component" value="Unassembled WGS sequence"/>
</dbReference>
<dbReference type="Pfam" id="PF03788">
    <property type="entry name" value="LrgA"/>
    <property type="match status" value="1"/>
</dbReference>
<feature type="transmembrane region" description="Helical" evidence="6">
    <location>
        <begin position="88"/>
        <end position="108"/>
    </location>
</feature>
<keyword evidence="2" id="KW-1003">Cell membrane</keyword>
<keyword evidence="3 6" id="KW-0812">Transmembrane</keyword>